<evidence type="ECO:0000313" key="2">
    <source>
        <dbReference type="Proteomes" id="UP001162501"/>
    </source>
</evidence>
<feature type="non-terminal residue" evidence="1">
    <location>
        <position position="1"/>
    </location>
</feature>
<sequence length="103" mass="11355">MELGGTVQEKGEKERDSSYTRLGERVQGRRGKELPTLPPCTRRWQLPSKSASALFDLPLNGKSTATSGKIVVAAPSIQQEVSRSSSNTISFHLPDSFREVPRK</sequence>
<evidence type="ECO:0000313" key="1">
    <source>
        <dbReference type="EMBL" id="CAN0527904.1"/>
    </source>
</evidence>
<name>A0AC59ZY90_RANTA</name>
<accession>A0AC59ZY90</accession>
<dbReference type="Proteomes" id="UP001162501">
    <property type="component" value="Chromosome 5"/>
</dbReference>
<dbReference type="EMBL" id="OX596089">
    <property type="protein sequence ID" value="CAN0527904.1"/>
    <property type="molecule type" value="Genomic_DNA"/>
</dbReference>
<gene>
    <name evidence="1" type="ORF">MRATA1EN22A_LOCUS24290</name>
</gene>
<reference evidence="1" key="1">
    <citation type="submission" date="2023-05" db="EMBL/GenBank/DDBJ databases">
        <authorList>
            <consortium name="ELIXIR-Norway"/>
        </authorList>
    </citation>
    <scope>NUCLEOTIDE SEQUENCE</scope>
</reference>
<feature type="non-terminal residue" evidence="1">
    <location>
        <position position="103"/>
    </location>
</feature>
<reference evidence="1" key="2">
    <citation type="submission" date="2025-03" db="EMBL/GenBank/DDBJ databases">
        <authorList>
            <consortium name="ELIXIR-Norway"/>
            <consortium name="Elixir Norway"/>
        </authorList>
    </citation>
    <scope>NUCLEOTIDE SEQUENCE</scope>
</reference>
<organism evidence="1 2">
    <name type="scientific">Rangifer tarandus platyrhynchus</name>
    <name type="common">Svalbard reindeer</name>
    <dbReference type="NCBI Taxonomy" id="3082113"/>
    <lineage>
        <taxon>Eukaryota</taxon>
        <taxon>Metazoa</taxon>
        <taxon>Chordata</taxon>
        <taxon>Craniata</taxon>
        <taxon>Vertebrata</taxon>
        <taxon>Euteleostomi</taxon>
        <taxon>Mammalia</taxon>
        <taxon>Eutheria</taxon>
        <taxon>Laurasiatheria</taxon>
        <taxon>Artiodactyla</taxon>
        <taxon>Ruminantia</taxon>
        <taxon>Pecora</taxon>
        <taxon>Cervidae</taxon>
        <taxon>Odocoileinae</taxon>
        <taxon>Rangifer</taxon>
    </lineage>
</organism>
<protein>
    <submittedName>
        <fullName evidence="1">Uncharacterized protein</fullName>
    </submittedName>
</protein>
<proteinExistence type="predicted"/>